<feature type="repeat" description="ANK" evidence="3">
    <location>
        <begin position="249"/>
        <end position="281"/>
    </location>
</feature>
<reference evidence="6" key="1">
    <citation type="journal article" date="2019" name="Nat. Commun.">
        <title>Expansion of phycobilisome linker gene families in mesophilic red algae.</title>
        <authorList>
            <person name="Lee J."/>
            <person name="Kim D."/>
            <person name="Bhattacharya D."/>
            <person name="Yoon H.S."/>
        </authorList>
    </citation>
    <scope>NUCLEOTIDE SEQUENCE [LARGE SCALE GENOMIC DNA]</scope>
    <source>
        <strain evidence="6">CCMP 1328</strain>
    </source>
</reference>
<proteinExistence type="predicted"/>
<evidence type="ECO:0000313" key="5">
    <source>
        <dbReference type="EMBL" id="KAA8493344.1"/>
    </source>
</evidence>
<dbReference type="PROSITE" id="PS50088">
    <property type="entry name" value="ANK_REPEAT"/>
    <property type="match status" value="5"/>
</dbReference>
<feature type="region of interest" description="Disordered" evidence="4">
    <location>
        <begin position="1"/>
        <end position="64"/>
    </location>
</feature>
<dbReference type="GO" id="GO:0005634">
    <property type="term" value="C:nucleus"/>
    <property type="evidence" value="ECO:0007669"/>
    <property type="project" value="TreeGrafter"/>
</dbReference>
<dbReference type="InterPro" id="IPR002110">
    <property type="entry name" value="Ankyrin_rpt"/>
</dbReference>
<protein>
    <submittedName>
        <fullName evidence="5">Kinase D-interacting substrate</fullName>
    </submittedName>
</protein>
<evidence type="ECO:0000313" key="6">
    <source>
        <dbReference type="Proteomes" id="UP000324585"/>
    </source>
</evidence>
<keyword evidence="6" id="KW-1185">Reference proteome</keyword>
<dbReference type="AlphaFoldDB" id="A0A5J4YRJ4"/>
<dbReference type="Pfam" id="PF00023">
    <property type="entry name" value="Ank"/>
    <property type="match status" value="1"/>
</dbReference>
<evidence type="ECO:0000256" key="3">
    <source>
        <dbReference type="PROSITE-ProRule" id="PRU00023"/>
    </source>
</evidence>
<evidence type="ECO:0000256" key="2">
    <source>
        <dbReference type="ARBA" id="ARBA00023043"/>
    </source>
</evidence>
<dbReference type="OMA" id="NWAEVET"/>
<name>A0A5J4YRJ4_PORPP</name>
<sequence>MLCAGDEERGGMMGGSEAAPGTAATMGEDGGGNSGSLDTGTAPGESVSPGPTPMEASAGSGPAVDHEQTLIAAYAKLQTLQGQRRRGSARSELVPLWMNDGVLRKYMDAAKDFQLVQAANGLEYEDEEEYVRMIQEWLDRGAFVDSTDEEGYSPLILAAMNDSVEATRLLIERGANVDWQSREGATALMNASINGNQELVKLLLDAGAGVNLQDCRGFTALVWAGDYENDAVFEMLLEHGADLDLPDGQNSTALMRAAAFNHVSAVRMLLRRNAKTWLTDSLGFTALMYGAIEGHDQVVQALLEGALNGPGGRQVMLRMVNIGNNEGNTALMEAANFGHEKVVQMILDHGGDYRCVNKRGESAVDLARASGKRGVVRILIKAMVDDAERRQASAAAAKSAASADSASGAAAAPKSNS</sequence>
<keyword evidence="1" id="KW-0677">Repeat</keyword>
<dbReference type="PROSITE" id="PS50297">
    <property type="entry name" value="ANK_REP_REGION"/>
    <property type="match status" value="4"/>
</dbReference>
<gene>
    <name evidence="5" type="ORF">FVE85_8789</name>
</gene>
<accession>A0A5J4YRJ4</accession>
<evidence type="ECO:0000256" key="4">
    <source>
        <dbReference type="SAM" id="MobiDB-lite"/>
    </source>
</evidence>
<feature type="region of interest" description="Disordered" evidence="4">
    <location>
        <begin position="393"/>
        <end position="417"/>
    </location>
</feature>
<feature type="repeat" description="ANK" evidence="3">
    <location>
        <begin position="150"/>
        <end position="182"/>
    </location>
</feature>
<keyword evidence="5" id="KW-0808">Transferase</keyword>
<organism evidence="5 6">
    <name type="scientific">Porphyridium purpureum</name>
    <name type="common">Red alga</name>
    <name type="synonym">Porphyridium cruentum</name>
    <dbReference type="NCBI Taxonomy" id="35688"/>
    <lineage>
        <taxon>Eukaryota</taxon>
        <taxon>Rhodophyta</taxon>
        <taxon>Bangiophyceae</taxon>
        <taxon>Porphyridiales</taxon>
        <taxon>Porphyridiaceae</taxon>
        <taxon>Porphyridium</taxon>
    </lineage>
</organism>
<keyword evidence="2 3" id="KW-0040">ANK repeat</keyword>
<dbReference type="GO" id="GO:0016301">
    <property type="term" value="F:kinase activity"/>
    <property type="evidence" value="ECO:0007669"/>
    <property type="project" value="UniProtKB-KW"/>
</dbReference>
<dbReference type="Pfam" id="PF12796">
    <property type="entry name" value="Ank_2"/>
    <property type="match status" value="3"/>
</dbReference>
<feature type="compositionally biased region" description="Basic and acidic residues" evidence="4">
    <location>
        <begin position="1"/>
        <end position="10"/>
    </location>
</feature>
<dbReference type="PANTHER" id="PTHR24124:SF14">
    <property type="entry name" value="CHROMOSOME UNDETERMINED SCAFFOLD_25, WHOLE GENOME SHOTGUN SEQUENCE"/>
    <property type="match status" value="1"/>
</dbReference>
<feature type="repeat" description="ANK" evidence="3">
    <location>
        <begin position="326"/>
        <end position="358"/>
    </location>
</feature>
<dbReference type="Gene3D" id="1.25.40.20">
    <property type="entry name" value="Ankyrin repeat-containing domain"/>
    <property type="match status" value="2"/>
</dbReference>
<evidence type="ECO:0000256" key="1">
    <source>
        <dbReference type="ARBA" id="ARBA00022737"/>
    </source>
</evidence>
<feature type="repeat" description="ANK" evidence="3">
    <location>
        <begin position="183"/>
        <end position="215"/>
    </location>
</feature>
<dbReference type="SUPFAM" id="SSF48403">
    <property type="entry name" value="Ankyrin repeat"/>
    <property type="match status" value="1"/>
</dbReference>
<dbReference type="Proteomes" id="UP000324585">
    <property type="component" value="Unassembled WGS sequence"/>
</dbReference>
<dbReference type="OrthoDB" id="2828at2759"/>
<dbReference type="EMBL" id="VRMN01000007">
    <property type="protein sequence ID" value="KAA8493344.1"/>
    <property type="molecule type" value="Genomic_DNA"/>
</dbReference>
<dbReference type="GO" id="GO:0010468">
    <property type="term" value="P:regulation of gene expression"/>
    <property type="evidence" value="ECO:0007669"/>
    <property type="project" value="TreeGrafter"/>
</dbReference>
<dbReference type="PANTHER" id="PTHR24124">
    <property type="entry name" value="ANKYRIN REPEAT FAMILY A"/>
    <property type="match status" value="1"/>
</dbReference>
<keyword evidence="5" id="KW-0418">Kinase</keyword>
<comment type="caution">
    <text evidence="5">The sequence shown here is derived from an EMBL/GenBank/DDBJ whole genome shotgun (WGS) entry which is preliminary data.</text>
</comment>
<dbReference type="SMART" id="SM00248">
    <property type="entry name" value="ANK"/>
    <property type="match status" value="7"/>
</dbReference>
<dbReference type="InterPro" id="IPR036770">
    <property type="entry name" value="Ankyrin_rpt-contain_sf"/>
</dbReference>
<feature type="repeat" description="ANK" evidence="3">
    <location>
        <begin position="216"/>
        <end position="248"/>
    </location>
</feature>